<proteinExistence type="predicted"/>
<feature type="non-terminal residue" evidence="1">
    <location>
        <position position="1"/>
    </location>
</feature>
<keyword evidence="2" id="KW-1185">Reference proteome</keyword>
<dbReference type="EMBL" id="CAJVCH010287861">
    <property type="protein sequence ID" value="CAG7785046.1"/>
    <property type="molecule type" value="Genomic_DNA"/>
</dbReference>
<name>A0A8J2KFI8_9HEXA</name>
<evidence type="ECO:0000313" key="1">
    <source>
        <dbReference type="EMBL" id="CAG7785046.1"/>
    </source>
</evidence>
<accession>A0A8J2KFI8</accession>
<feature type="non-terminal residue" evidence="1">
    <location>
        <position position="413"/>
    </location>
</feature>
<evidence type="ECO:0000313" key="2">
    <source>
        <dbReference type="Proteomes" id="UP000708208"/>
    </source>
</evidence>
<reference evidence="1" key="1">
    <citation type="submission" date="2021-06" db="EMBL/GenBank/DDBJ databases">
        <authorList>
            <person name="Hodson N. C."/>
            <person name="Mongue J. A."/>
            <person name="Jaron S. K."/>
        </authorList>
    </citation>
    <scope>NUCLEOTIDE SEQUENCE</scope>
</reference>
<organism evidence="1 2">
    <name type="scientific">Allacma fusca</name>
    <dbReference type="NCBI Taxonomy" id="39272"/>
    <lineage>
        <taxon>Eukaryota</taxon>
        <taxon>Metazoa</taxon>
        <taxon>Ecdysozoa</taxon>
        <taxon>Arthropoda</taxon>
        <taxon>Hexapoda</taxon>
        <taxon>Collembola</taxon>
        <taxon>Symphypleona</taxon>
        <taxon>Sminthuridae</taxon>
        <taxon>Allacma</taxon>
    </lineage>
</organism>
<sequence>ESDNQSTIEDSDFNEMETNELIAEVVHRFDIKQVTLRVNYTEEDAGTFSVVLEACREKVTSITLTRHPKVYFSELDLKFLVNPFETPEETIMDFPTVTKLSVAHNIVGHINEIRQSFPVLVDLTINVVTTEFLRIKNKPYKTYVRTNMILSMKYGNPMPLVKTLVWNIEESRHPFTQKRTLVYKCNAIRYVPRIFPNLSKLTVSITTADELHVIFKECTQLHDLIVLKNSFYRTKDTDIIGQDEDEEEKQRLLDEFDPDNHIDPITEKTRTLHPTKVLNQGIKQLKFLRRLSLENNNCCLTNMSVEYGFIHLRRLRSIHISRCKRIELRALRLLKRCRFLVRVSITKEKLKTQIPIPLEGEDNDENDNQLHLPGIPTQVQTVPGYPNVYIFQSSLTDSKYIAKPQGGFQTWTK</sequence>
<comment type="caution">
    <text evidence="1">The sequence shown here is derived from an EMBL/GenBank/DDBJ whole genome shotgun (WGS) entry which is preliminary data.</text>
</comment>
<protein>
    <submittedName>
        <fullName evidence="1">Uncharacterized protein</fullName>
    </submittedName>
</protein>
<gene>
    <name evidence="1" type="ORF">AFUS01_LOCUS23697</name>
</gene>
<dbReference type="AlphaFoldDB" id="A0A8J2KFI8"/>
<dbReference type="Proteomes" id="UP000708208">
    <property type="component" value="Unassembled WGS sequence"/>
</dbReference>